<dbReference type="PROSITE" id="PS00922">
    <property type="entry name" value="TRANSGLYCOSYLASE"/>
    <property type="match status" value="1"/>
</dbReference>
<comment type="similarity">
    <text evidence="1">Belongs to the peptidase C40 family.</text>
</comment>
<dbReference type="InterPro" id="IPR023346">
    <property type="entry name" value="Lysozyme-like_dom_sf"/>
</dbReference>
<dbReference type="RefSeq" id="WP_095068540.1">
    <property type="nucleotide sequence ID" value="NZ_JAAFNI010000001.1"/>
</dbReference>
<accession>A0A239VVM8</accession>
<dbReference type="GO" id="GO:0006508">
    <property type="term" value="P:proteolysis"/>
    <property type="evidence" value="ECO:0007669"/>
    <property type="project" value="UniProtKB-KW"/>
</dbReference>
<gene>
    <name evidence="7" type="primary">ykfC</name>
    <name evidence="7" type="ORF">SAMEA4475696_02315</name>
</gene>
<dbReference type="EMBL" id="LT906453">
    <property type="protein sequence ID" value="SNV25763.1"/>
    <property type="molecule type" value="Genomic_DNA"/>
</dbReference>
<dbReference type="GeneID" id="63460468"/>
<proteinExistence type="inferred from homology"/>
<dbReference type="SUPFAM" id="SSF53955">
    <property type="entry name" value="Lysozyme-like"/>
    <property type="match status" value="1"/>
</dbReference>
<dbReference type="Pfam" id="PF01464">
    <property type="entry name" value="SLT"/>
    <property type="match status" value="1"/>
</dbReference>
<name>A0A239VVM8_9MICO</name>
<dbReference type="InterPro" id="IPR038765">
    <property type="entry name" value="Papain-like_cys_pep_sf"/>
</dbReference>
<organism evidence="7 8">
    <name type="scientific">Dermatophilus congolensis</name>
    <dbReference type="NCBI Taxonomy" id="1863"/>
    <lineage>
        <taxon>Bacteria</taxon>
        <taxon>Bacillati</taxon>
        <taxon>Actinomycetota</taxon>
        <taxon>Actinomycetes</taxon>
        <taxon>Micrococcales</taxon>
        <taxon>Dermatophilaceae</taxon>
        <taxon>Dermatophilus</taxon>
    </lineage>
</organism>
<keyword evidence="8" id="KW-1185">Reference proteome</keyword>
<dbReference type="SUPFAM" id="SSF54001">
    <property type="entry name" value="Cysteine proteinases"/>
    <property type="match status" value="1"/>
</dbReference>
<dbReference type="STRING" id="1121387.GCA_000429885_00677"/>
<keyword evidence="4 7" id="KW-0378">Hydrolase</keyword>
<dbReference type="OrthoDB" id="9815778at2"/>
<comment type="similarity">
    <text evidence="2">Belongs to the transglycosylase Slt family.</text>
</comment>
<dbReference type="InterPro" id="IPR051202">
    <property type="entry name" value="Peptidase_C40"/>
</dbReference>
<keyword evidence="3" id="KW-0645">Protease</keyword>
<dbReference type="EC" id="3.4.-.-" evidence="7"/>
<evidence type="ECO:0000256" key="2">
    <source>
        <dbReference type="ARBA" id="ARBA00007734"/>
    </source>
</evidence>
<evidence type="ECO:0000256" key="5">
    <source>
        <dbReference type="ARBA" id="ARBA00022807"/>
    </source>
</evidence>
<evidence type="ECO:0000313" key="8">
    <source>
        <dbReference type="Proteomes" id="UP000242637"/>
    </source>
</evidence>
<dbReference type="GO" id="GO:0008933">
    <property type="term" value="F:peptidoglycan lytic transglycosylase activity"/>
    <property type="evidence" value="ECO:0007669"/>
    <property type="project" value="InterPro"/>
</dbReference>
<keyword evidence="5" id="KW-0788">Thiol protease</keyword>
<dbReference type="KEGG" id="dco:SAMEA4475696_2315"/>
<dbReference type="Pfam" id="PF00877">
    <property type="entry name" value="NLPC_P60"/>
    <property type="match status" value="1"/>
</dbReference>
<dbReference type="GO" id="GO:0000270">
    <property type="term" value="P:peptidoglycan metabolic process"/>
    <property type="evidence" value="ECO:0007669"/>
    <property type="project" value="InterPro"/>
</dbReference>
<evidence type="ECO:0000256" key="3">
    <source>
        <dbReference type="ARBA" id="ARBA00022670"/>
    </source>
</evidence>
<dbReference type="Gene3D" id="3.90.1720.10">
    <property type="entry name" value="endopeptidase domain like (from Nostoc punctiforme)"/>
    <property type="match status" value="1"/>
</dbReference>
<evidence type="ECO:0000259" key="6">
    <source>
        <dbReference type="PROSITE" id="PS51935"/>
    </source>
</evidence>
<feature type="domain" description="NlpC/P60" evidence="6">
    <location>
        <begin position="126"/>
        <end position="258"/>
    </location>
</feature>
<dbReference type="InterPro" id="IPR000064">
    <property type="entry name" value="NLP_P60_dom"/>
</dbReference>
<dbReference type="Proteomes" id="UP000242637">
    <property type="component" value="Chromosome 1"/>
</dbReference>
<dbReference type="CDD" id="cd00254">
    <property type="entry name" value="LT-like"/>
    <property type="match status" value="1"/>
</dbReference>
<sequence>MMAVEVSGITAAQARVAQLNSMFGQPSMPAPTTGTAFSTSMDNALEAIKKPANTATSLPITGSAEIDAKNRAAATVERPFIYNPSAREAALKSDAKDVFAKAAAAARGETPTTGAVTNTPVNMDGSTKADKLIATAKKYLGIPYKWGGTNPNVGLDCSGLVQLVYKQHGIKLPRVAADQQRVGTKIDSIKDARPGDLVYFGDPAHHVGIYVGNGKMLHAPHTGDVVKISKLHKDLSTIRRVLPDDAWTPPVTTLKAARTETLAAPRSVAGVLAQAPAAYQKLFLAAEDKYGVSADLLAAVAKQESSFNPTVVSHAGARGLMQLMPGTARALGVTDPFNPAQAVDGAARLLRDHLKTFKTVELALAAYNAGPGAVRKYHGIPPYAETQNYVRRITANLKGSRA</sequence>
<dbReference type="PROSITE" id="PS51935">
    <property type="entry name" value="NLPC_P60"/>
    <property type="match status" value="1"/>
</dbReference>
<evidence type="ECO:0000256" key="4">
    <source>
        <dbReference type="ARBA" id="ARBA00022801"/>
    </source>
</evidence>
<dbReference type="GO" id="GO:0016020">
    <property type="term" value="C:membrane"/>
    <property type="evidence" value="ECO:0007669"/>
    <property type="project" value="InterPro"/>
</dbReference>
<dbReference type="InterPro" id="IPR008258">
    <property type="entry name" value="Transglycosylase_SLT_dom_1"/>
</dbReference>
<dbReference type="PANTHER" id="PTHR47053:SF1">
    <property type="entry name" value="MUREIN DD-ENDOPEPTIDASE MEPH-RELATED"/>
    <property type="match status" value="1"/>
</dbReference>
<evidence type="ECO:0000256" key="1">
    <source>
        <dbReference type="ARBA" id="ARBA00007074"/>
    </source>
</evidence>
<dbReference type="GO" id="GO:0008234">
    <property type="term" value="F:cysteine-type peptidase activity"/>
    <property type="evidence" value="ECO:0007669"/>
    <property type="project" value="UniProtKB-KW"/>
</dbReference>
<dbReference type="AlphaFoldDB" id="A0A239VVM8"/>
<reference evidence="7 8" key="1">
    <citation type="submission" date="2017-06" db="EMBL/GenBank/DDBJ databases">
        <authorList>
            <consortium name="Pathogen Informatics"/>
        </authorList>
    </citation>
    <scope>NUCLEOTIDE SEQUENCE [LARGE SCALE GENOMIC DNA]</scope>
    <source>
        <strain evidence="7 8">NCTC13039</strain>
    </source>
</reference>
<dbReference type="InterPro" id="IPR000189">
    <property type="entry name" value="Transglyc_AS"/>
</dbReference>
<dbReference type="Gene3D" id="1.10.530.10">
    <property type="match status" value="1"/>
</dbReference>
<protein>
    <submittedName>
        <fullName evidence="7">Gamma-D-glutamyl-L-lysine endopeptidase</fullName>
        <ecNumber evidence="7">3.4.-.-</ecNumber>
    </submittedName>
</protein>
<dbReference type="PANTHER" id="PTHR47053">
    <property type="entry name" value="MUREIN DD-ENDOPEPTIDASE MEPH-RELATED"/>
    <property type="match status" value="1"/>
</dbReference>
<evidence type="ECO:0000313" key="7">
    <source>
        <dbReference type="EMBL" id="SNV25763.1"/>
    </source>
</evidence>